<keyword evidence="8 18" id="KW-0812">Transmembrane</keyword>
<evidence type="ECO:0000256" key="11">
    <source>
        <dbReference type="ARBA" id="ARBA00022840"/>
    </source>
</evidence>
<evidence type="ECO:0000256" key="5">
    <source>
        <dbReference type="ARBA" id="ARBA00022475"/>
    </source>
</evidence>
<keyword evidence="10 22" id="KW-0418">Kinase</keyword>
<evidence type="ECO:0000256" key="12">
    <source>
        <dbReference type="ARBA" id="ARBA00022989"/>
    </source>
</evidence>
<dbReference type="Pfam" id="PF00672">
    <property type="entry name" value="HAMP"/>
    <property type="match status" value="1"/>
</dbReference>
<dbReference type="InterPro" id="IPR011006">
    <property type="entry name" value="CheY-like_superfamily"/>
</dbReference>
<keyword evidence="13" id="KW-0902">Two-component regulatory system</keyword>
<evidence type="ECO:0000313" key="22">
    <source>
        <dbReference type="EMBL" id="PZO35840.1"/>
    </source>
</evidence>
<keyword evidence="5" id="KW-1003">Cell membrane</keyword>
<evidence type="ECO:0000256" key="13">
    <source>
        <dbReference type="ARBA" id="ARBA00023012"/>
    </source>
</evidence>
<keyword evidence="6 17" id="KW-0597">Phosphoprotein</keyword>
<dbReference type="Gene3D" id="3.30.450.20">
    <property type="entry name" value="PAS domain"/>
    <property type="match status" value="1"/>
</dbReference>
<dbReference type="SMART" id="SM00448">
    <property type="entry name" value="REC"/>
    <property type="match status" value="1"/>
</dbReference>
<dbReference type="Pfam" id="PF00072">
    <property type="entry name" value="Response_reg"/>
    <property type="match status" value="1"/>
</dbReference>
<keyword evidence="11" id="KW-0067">ATP-binding</keyword>
<dbReference type="CDD" id="cd06225">
    <property type="entry name" value="HAMP"/>
    <property type="match status" value="1"/>
</dbReference>
<dbReference type="Pfam" id="PF00512">
    <property type="entry name" value="HisKA"/>
    <property type="match status" value="1"/>
</dbReference>
<reference evidence="22 23" key="2">
    <citation type="submission" date="2018-06" db="EMBL/GenBank/DDBJ databases">
        <title>Metagenomic assembly of (sub)arctic Cyanobacteria and their associated microbiome from non-axenic cultures.</title>
        <authorList>
            <person name="Baurain D."/>
        </authorList>
    </citation>
    <scope>NUCLEOTIDE SEQUENCE [LARGE SCALE GENOMIC DNA]</scope>
    <source>
        <strain evidence="22">ULC066bin1</strain>
    </source>
</reference>
<name>A0A2W4VV60_9CYAN</name>
<evidence type="ECO:0000313" key="23">
    <source>
        <dbReference type="Proteomes" id="UP000249467"/>
    </source>
</evidence>
<organism evidence="22 23">
    <name type="scientific">Pseudanabaena frigida</name>
    <dbReference type="NCBI Taxonomy" id="945775"/>
    <lineage>
        <taxon>Bacteria</taxon>
        <taxon>Bacillati</taxon>
        <taxon>Cyanobacteriota</taxon>
        <taxon>Cyanophyceae</taxon>
        <taxon>Pseudanabaenales</taxon>
        <taxon>Pseudanabaenaceae</taxon>
        <taxon>Pseudanabaena</taxon>
    </lineage>
</organism>
<comment type="caution">
    <text evidence="22">The sequence shown here is derived from an EMBL/GenBank/DDBJ whole genome shotgun (WGS) entry which is preliminary data.</text>
</comment>
<dbReference type="AlphaFoldDB" id="A0A2W4VV60"/>
<dbReference type="InterPro" id="IPR001789">
    <property type="entry name" value="Sig_transdc_resp-reg_receiver"/>
</dbReference>
<feature type="domain" description="Response regulatory" evidence="20">
    <location>
        <begin position="703"/>
        <end position="819"/>
    </location>
</feature>
<feature type="modified residue" description="4-aspartylphosphate" evidence="17">
    <location>
        <position position="752"/>
    </location>
</feature>
<gene>
    <name evidence="22" type="ORF">DCF19_23015</name>
</gene>
<feature type="transmembrane region" description="Helical" evidence="18">
    <location>
        <begin position="12"/>
        <end position="36"/>
    </location>
</feature>
<evidence type="ECO:0000256" key="16">
    <source>
        <dbReference type="ARBA" id="ARBA00074306"/>
    </source>
</evidence>
<dbReference type="GO" id="GO:0005524">
    <property type="term" value="F:ATP binding"/>
    <property type="evidence" value="ECO:0007669"/>
    <property type="project" value="UniProtKB-KW"/>
</dbReference>
<dbReference type="FunFam" id="3.30.565.10:FF:000010">
    <property type="entry name" value="Sensor histidine kinase RcsC"/>
    <property type="match status" value="1"/>
</dbReference>
<dbReference type="PANTHER" id="PTHR43047:SF64">
    <property type="entry name" value="HISTIDINE KINASE CONTAINING CHEY-HOMOLOGOUS RECEIVER DOMAIN AND PAS DOMAIN-RELATED"/>
    <property type="match status" value="1"/>
</dbReference>
<dbReference type="FunFam" id="1.10.287.130:FF:000038">
    <property type="entry name" value="Sensory transduction histidine kinase"/>
    <property type="match status" value="1"/>
</dbReference>
<evidence type="ECO:0000256" key="1">
    <source>
        <dbReference type="ARBA" id="ARBA00000085"/>
    </source>
</evidence>
<reference evidence="22 23" key="1">
    <citation type="submission" date="2018-04" db="EMBL/GenBank/DDBJ databases">
        <authorList>
            <person name="Go L.Y."/>
            <person name="Mitchell J.A."/>
        </authorList>
    </citation>
    <scope>NUCLEOTIDE SEQUENCE [LARGE SCALE GENOMIC DNA]</scope>
    <source>
        <strain evidence="22">ULC066bin1</strain>
    </source>
</reference>
<comment type="subcellular location">
    <subcellularLocation>
        <location evidence="2">Cell membrane</location>
        <topology evidence="2">Multi-pass membrane protein</topology>
    </subcellularLocation>
</comment>
<dbReference type="InterPro" id="IPR003660">
    <property type="entry name" value="HAMP_dom"/>
</dbReference>
<proteinExistence type="inferred from homology"/>
<dbReference type="InterPro" id="IPR005467">
    <property type="entry name" value="His_kinase_dom"/>
</dbReference>
<dbReference type="InterPro" id="IPR004358">
    <property type="entry name" value="Sig_transdc_His_kin-like_C"/>
</dbReference>
<dbReference type="InterPro" id="IPR036097">
    <property type="entry name" value="HisK_dim/P_sf"/>
</dbReference>
<evidence type="ECO:0000256" key="8">
    <source>
        <dbReference type="ARBA" id="ARBA00022692"/>
    </source>
</evidence>
<evidence type="ECO:0000259" key="20">
    <source>
        <dbReference type="PROSITE" id="PS50110"/>
    </source>
</evidence>
<dbReference type="SUPFAM" id="SSF47384">
    <property type="entry name" value="Homodimeric domain of signal transducing histidine kinase"/>
    <property type="match status" value="1"/>
</dbReference>
<evidence type="ECO:0000256" key="17">
    <source>
        <dbReference type="PROSITE-ProRule" id="PRU00169"/>
    </source>
</evidence>
<evidence type="ECO:0000256" key="3">
    <source>
        <dbReference type="ARBA" id="ARBA00006402"/>
    </source>
</evidence>
<evidence type="ECO:0000256" key="14">
    <source>
        <dbReference type="ARBA" id="ARBA00023136"/>
    </source>
</evidence>
<comment type="similarity">
    <text evidence="3">In the N-terminal section; belongs to the phytochrome family.</text>
</comment>
<dbReference type="SUPFAM" id="SSF55874">
    <property type="entry name" value="ATPase domain of HSP90 chaperone/DNA topoisomerase II/histidine kinase"/>
    <property type="match status" value="1"/>
</dbReference>
<dbReference type="GO" id="GO:0000155">
    <property type="term" value="F:phosphorelay sensor kinase activity"/>
    <property type="evidence" value="ECO:0007669"/>
    <property type="project" value="InterPro"/>
</dbReference>
<keyword evidence="9" id="KW-0547">Nucleotide-binding</keyword>
<dbReference type="PRINTS" id="PR00344">
    <property type="entry name" value="BCTRLSENSOR"/>
</dbReference>
<dbReference type="EMBL" id="QBML01000049">
    <property type="protein sequence ID" value="PZO35840.1"/>
    <property type="molecule type" value="Genomic_DNA"/>
</dbReference>
<dbReference type="EC" id="2.7.13.3" evidence="4"/>
<dbReference type="SMART" id="SM00387">
    <property type="entry name" value="HATPase_c"/>
    <property type="match status" value="1"/>
</dbReference>
<accession>A0A2W4VV60</accession>
<dbReference type="SMART" id="SM00388">
    <property type="entry name" value="HisKA"/>
    <property type="match status" value="1"/>
</dbReference>
<dbReference type="Gene3D" id="1.10.287.130">
    <property type="match status" value="1"/>
</dbReference>
<keyword evidence="15" id="KW-0131">Cell cycle</keyword>
<dbReference type="GO" id="GO:0005886">
    <property type="term" value="C:plasma membrane"/>
    <property type="evidence" value="ECO:0007669"/>
    <property type="project" value="UniProtKB-SubCell"/>
</dbReference>
<dbReference type="InterPro" id="IPR036890">
    <property type="entry name" value="HATPase_C_sf"/>
</dbReference>
<evidence type="ECO:0000256" key="6">
    <source>
        <dbReference type="ARBA" id="ARBA00022553"/>
    </source>
</evidence>
<keyword evidence="14 18" id="KW-0472">Membrane</keyword>
<sequence length="907" mass="101494">MANMSSNIRKAIPLRLVLIVPFVLQIFATVGLTGYLSLRNGQKAVNDVSSQLRQEMSDRINLQVLNYLERPYIAGQVFVATAQQGKLDLADVTKLEQTFWQLVNQHTVEFMQIALVDGTSIQVEDTPNDGILSFVGEKENLPQRKIYQLGDKGQRIKLIETQPDFDPRVRPWYKNGQKATKPIWTKPYLGNAVKVASIALTQPMYDNNGAFLGVQNNIVRIEKIHRFLNTLKVGQTGQTFIIDRSGNLIASSTIKAPYITDLSKRTLQQIEATKVDDPLIVATSQAILERFGGFSNINSSQQLDFMLGNHRNFVQISSIRDERGIDWLSVVVVPESDFMAQIDANTRTTILLCLAALGGATILGVYTSRWITHPIKKLQQGSEAIAAGELDRTVEVVSIKELEGLANSFNQMSVQLKTSFNALEDRVAERTIELKQSKEAADNANQAKSEFLANMSHELRTPLNGILGYAQILNRSKTLPEKERHGVNVIYQCGSHLLTLINDVLDLSKIEARKLELTTKAIHFPSFLQGVVEICRLRADQKSIYFIYQTHPNLPEGIEIDEKRLRQVLLNLLGNAIKFTDKGCVTFKVDLQAVNPSDSSTVRIKFQIEDTGVGIATEQIQKIFKAFEQVGDRSRQTEGTGLGLAISQRIVQLMGDEIKVTSEIGVGSSFSFELAIPIANDWARQNTVDRGQTIIGYEGARQHILIIDDRWENRAVLINLLEPMGFIFTEADNGKEGLEKARQLLPQLIVTDLAMPIMDGFEMLKKLRDDDDLKHLKVIVSSASVSEIDRQISLEAGGDDFLSKPVHAEELFDLVAKHLNLTWKYEASELSTSDKATSVKELIPPSMEDLQILLELSQDGLLRNLAEVAAEIGLKDERYQPFTNEVIQLAKQFQSEKIEVLIQKYLI</sequence>
<evidence type="ECO:0000256" key="2">
    <source>
        <dbReference type="ARBA" id="ARBA00004651"/>
    </source>
</evidence>
<dbReference type="Gene3D" id="6.10.340.10">
    <property type="match status" value="1"/>
</dbReference>
<evidence type="ECO:0000259" key="19">
    <source>
        <dbReference type="PROSITE" id="PS50109"/>
    </source>
</evidence>
<feature type="domain" description="HAMP" evidence="21">
    <location>
        <begin position="369"/>
        <end position="421"/>
    </location>
</feature>
<dbReference type="CDD" id="cd16922">
    <property type="entry name" value="HATPase_EvgS-ArcB-TorS-like"/>
    <property type="match status" value="1"/>
</dbReference>
<dbReference type="SMART" id="SM00304">
    <property type="entry name" value="HAMP"/>
    <property type="match status" value="1"/>
</dbReference>
<dbReference type="SUPFAM" id="SSF158472">
    <property type="entry name" value="HAMP domain-like"/>
    <property type="match status" value="1"/>
</dbReference>
<dbReference type="Proteomes" id="UP000249467">
    <property type="component" value="Unassembled WGS sequence"/>
</dbReference>
<evidence type="ECO:0000259" key="21">
    <source>
        <dbReference type="PROSITE" id="PS50885"/>
    </source>
</evidence>
<dbReference type="PROSITE" id="PS50109">
    <property type="entry name" value="HIS_KIN"/>
    <property type="match status" value="1"/>
</dbReference>
<dbReference type="SUPFAM" id="SSF52172">
    <property type="entry name" value="CheY-like"/>
    <property type="match status" value="1"/>
</dbReference>
<dbReference type="InterPro" id="IPR003661">
    <property type="entry name" value="HisK_dim/P_dom"/>
</dbReference>
<keyword evidence="7" id="KW-0808">Transferase</keyword>
<comment type="catalytic activity">
    <reaction evidence="1">
        <text>ATP + protein L-histidine = ADP + protein N-phospho-L-histidine.</text>
        <dbReference type="EC" id="2.7.13.3"/>
    </reaction>
</comment>
<dbReference type="InterPro" id="IPR003594">
    <property type="entry name" value="HATPase_dom"/>
</dbReference>
<evidence type="ECO:0000256" key="10">
    <source>
        <dbReference type="ARBA" id="ARBA00022777"/>
    </source>
</evidence>
<dbReference type="PROSITE" id="PS50110">
    <property type="entry name" value="RESPONSE_REGULATORY"/>
    <property type="match status" value="1"/>
</dbReference>
<dbReference type="InterPro" id="IPR033479">
    <property type="entry name" value="dCache_1"/>
</dbReference>
<evidence type="ECO:0000256" key="15">
    <source>
        <dbReference type="ARBA" id="ARBA00023306"/>
    </source>
</evidence>
<dbReference type="CDD" id="cd00082">
    <property type="entry name" value="HisKA"/>
    <property type="match status" value="1"/>
</dbReference>
<dbReference type="Pfam" id="PF02743">
    <property type="entry name" value="dCache_1"/>
    <property type="match status" value="1"/>
</dbReference>
<evidence type="ECO:0000256" key="18">
    <source>
        <dbReference type="SAM" id="Phobius"/>
    </source>
</evidence>
<dbReference type="Gene3D" id="3.30.565.10">
    <property type="entry name" value="Histidine kinase-like ATPase, C-terminal domain"/>
    <property type="match status" value="1"/>
</dbReference>
<evidence type="ECO:0000256" key="9">
    <source>
        <dbReference type="ARBA" id="ARBA00022741"/>
    </source>
</evidence>
<dbReference type="Gene3D" id="3.40.50.2300">
    <property type="match status" value="1"/>
</dbReference>
<evidence type="ECO:0000256" key="7">
    <source>
        <dbReference type="ARBA" id="ARBA00022679"/>
    </source>
</evidence>
<protein>
    <recommendedName>
        <fullName evidence="16">Circadian input-output histidine kinase CikA</fullName>
        <ecNumber evidence="4">2.7.13.3</ecNumber>
    </recommendedName>
</protein>
<dbReference type="PROSITE" id="PS50885">
    <property type="entry name" value="HAMP"/>
    <property type="match status" value="1"/>
</dbReference>
<dbReference type="Pfam" id="PF02518">
    <property type="entry name" value="HATPase_c"/>
    <property type="match status" value="1"/>
</dbReference>
<keyword evidence="12 18" id="KW-1133">Transmembrane helix</keyword>
<evidence type="ECO:0000256" key="4">
    <source>
        <dbReference type="ARBA" id="ARBA00012438"/>
    </source>
</evidence>
<feature type="domain" description="Histidine kinase" evidence="19">
    <location>
        <begin position="454"/>
        <end position="678"/>
    </location>
</feature>
<dbReference type="PANTHER" id="PTHR43047">
    <property type="entry name" value="TWO-COMPONENT HISTIDINE PROTEIN KINASE"/>
    <property type="match status" value="1"/>
</dbReference>